<accession>A0AAW1V6Y3</accession>
<dbReference type="AlphaFoldDB" id="A0AAW1V6Y3"/>
<comment type="caution">
    <text evidence="1">The sequence shown here is derived from an EMBL/GenBank/DDBJ whole genome shotgun (WGS) entry which is preliminary data.</text>
</comment>
<evidence type="ECO:0000313" key="1">
    <source>
        <dbReference type="EMBL" id="KAK9887639.1"/>
    </source>
</evidence>
<reference evidence="1 2" key="1">
    <citation type="submission" date="2023-03" db="EMBL/GenBank/DDBJ databases">
        <title>Genome insight into feeding habits of ladybird beetles.</title>
        <authorList>
            <person name="Li H.-S."/>
            <person name="Huang Y.-H."/>
            <person name="Pang H."/>
        </authorList>
    </citation>
    <scope>NUCLEOTIDE SEQUENCE [LARGE SCALE GENOMIC DNA]</scope>
    <source>
        <strain evidence="1">SYSU_2023b</strain>
        <tissue evidence="1">Whole body</tissue>
    </source>
</reference>
<organism evidence="1 2">
    <name type="scientific">Henosepilachna vigintioctopunctata</name>
    <dbReference type="NCBI Taxonomy" id="420089"/>
    <lineage>
        <taxon>Eukaryota</taxon>
        <taxon>Metazoa</taxon>
        <taxon>Ecdysozoa</taxon>
        <taxon>Arthropoda</taxon>
        <taxon>Hexapoda</taxon>
        <taxon>Insecta</taxon>
        <taxon>Pterygota</taxon>
        <taxon>Neoptera</taxon>
        <taxon>Endopterygota</taxon>
        <taxon>Coleoptera</taxon>
        <taxon>Polyphaga</taxon>
        <taxon>Cucujiformia</taxon>
        <taxon>Coccinelloidea</taxon>
        <taxon>Coccinellidae</taxon>
        <taxon>Epilachninae</taxon>
        <taxon>Epilachnini</taxon>
        <taxon>Henosepilachna</taxon>
    </lineage>
</organism>
<dbReference type="EMBL" id="JARQZJ010000117">
    <property type="protein sequence ID" value="KAK9887639.1"/>
    <property type="molecule type" value="Genomic_DNA"/>
</dbReference>
<evidence type="ECO:0000313" key="2">
    <source>
        <dbReference type="Proteomes" id="UP001431783"/>
    </source>
</evidence>
<gene>
    <name evidence="1" type="ORF">WA026_023659</name>
</gene>
<proteinExistence type="predicted"/>
<keyword evidence="2" id="KW-1185">Reference proteome</keyword>
<protein>
    <submittedName>
        <fullName evidence="1">Uncharacterized protein</fullName>
    </submittedName>
</protein>
<dbReference type="Proteomes" id="UP001431783">
    <property type="component" value="Unassembled WGS sequence"/>
</dbReference>
<sequence>MLGTLFAIFAANLLKSEPKILFSIKVPHRETFPVPFRPQLKAQEQPLLSQACSDSESSEFLIASTSVELHLINSEEFNDFVGDSDISKE</sequence>
<name>A0AAW1V6Y3_9CUCU</name>